<accession>A0A9Q1JD51</accession>
<dbReference type="Proteomes" id="UP001152622">
    <property type="component" value="Chromosome 1"/>
</dbReference>
<dbReference type="AlphaFoldDB" id="A0A9Q1JD51"/>
<proteinExistence type="predicted"/>
<dbReference type="EMBL" id="JAINUF010000001">
    <property type="protein sequence ID" value="KAJ8382301.1"/>
    <property type="molecule type" value="Genomic_DNA"/>
</dbReference>
<organism evidence="2 3">
    <name type="scientific">Synaphobranchus kaupii</name>
    <name type="common">Kaup's arrowtooth eel</name>
    <dbReference type="NCBI Taxonomy" id="118154"/>
    <lineage>
        <taxon>Eukaryota</taxon>
        <taxon>Metazoa</taxon>
        <taxon>Chordata</taxon>
        <taxon>Craniata</taxon>
        <taxon>Vertebrata</taxon>
        <taxon>Euteleostomi</taxon>
        <taxon>Actinopterygii</taxon>
        <taxon>Neopterygii</taxon>
        <taxon>Teleostei</taxon>
        <taxon>Anguilliformes</taxon>
        <taxon>Synaphobranchidae</taxon>
        <taxon>Synaphobranchus</taxon>
    </lineage>
</organism>
<protein>
    <submittedName>
        <fullName evidence="2">Uncharacterized protein</fullName>
    </submittedName>
</protein>
<evidence type="ECO:0000256" key="1">
    <source>
        <dbReference type="SAM" id="MobiDB-lite"/>
    </source>
</evidence>
<gene>
    <name evidence="2" type="ORF">SKAU_G00030790</name>
</gene>
<comment type="caution">
    <text evidence="2">The sequence shown here is derived from an EMBL/GenBank/DDBJ whole genome shotgun (WGS) entry which is preliminary data.</text>
</comment>
<sequence>MHTVFNAPVPVCANTPANMKHNMAPADSPVAASAHGAGCAASNDADKARATAITHWGTLCTVHAQTGYPSEDLHQGSLSESRRPPFLS</sequence>
<reference evidence="2" key="1">
    <citation type="journal article" date="2023" name="Science">
        <title>Genome structures resolve the early diversification of teleost fishes.</title>
        <authorList>
            <person name="Parey E."/>
            <person name="Louis A."/>
            <person name="Montfort J."/>
            <person name="Bouchez O."/>
            <person name="Roques C."/>
            <person name="Iampietro C."/>
            <person name="Lluch J."/>
            <person name="Castinel A."/>
            <person name="Donnadieu C."/>
            <person name="Desvignes T."/>
            <person name="Floi Bucao C."/>
            <person name="Jouanno E."/>
            <person name="Wen M."/>
            <person name="Mejri S."/>
            <person name="Dirks R."/>
            <person name="Jansen H."/>
            <person name="Henkel C."/>
            <person name="Chen W.J."/>
            <person name="Zahm M."/>
            <person name="Cabau C."/>
            <person name="Klopp C."/>
            <person name="Thompson A.W."/>
            <person name="Robinson-Rechavi M."/>
            <person name="Braasch I."/>
            <person name="Lecointre G."/>
            <person name="Bobe J."/>
            <person name="Postlethwait J.H."/>
            <person name="Berthelot C."/>
            <person name="Roest Crollius H."/>
            <person name="Guiguen Y."/>
        </authorList>
    </citation>
    <scope>NUCLEOTIDE SEQUENCE</scope>
    <source>
        <strain evidence="2">WJC10195</strain>
    </source>
</reference>
<evidence type="ECO:0000313" key="3">
    <source>
        <dbReference type="Proteomes" id="UP001152622"/>
    </source>
</evidence>
<evidence type="ECO:0000313" key="2">
    <source>
        <dbReference type="EMBL" id="KAJ8382301.1"/>
    </source>
</evidence>
<feature type="region of interest" description="Disordered" evidence="1">
    <location>
        <begin position="68"/>
        <end position="88"/>
    </location>
</feature>
<name>A0A9Q1JD51_SYNKA</name>
<keyword evidence="3" id="KW-1185">Reference proteome</keyword>